<gene>
    <name evidence="2" type="ORF">BECKFM1743A_GA0114220_102596</name>
    <name evidence="3" type="ORF">BECKFM1743B_GA0114221_102446</name>
    <name evidence="1" type="ORF">BECKFM1743C_GA0114222_102526</name>
</gene>
<dbReference type="EMBL" id="CAADFA010000252">
    <property type="protein sequence ID" value="VFJ59693.1"/>
    <property type="molecule type" value="Genomic_DNA"/>
</dbReference>
<evidence type="ECO:0000313" key="1">
    <source>
        <dbReference type="EMBL" id="VFJ59693.1"/>
    </source>
</evidence>
<name>A0A450T195_9GAMM</name>
<dbReference type="EMBL" id="CAADFL010000244">
    <property type="protein sequence ID" value="VFK12472.1"/>
    <property type="molecule type" value="Genomic_DNA"/>
</dbReference>
<protein>
    <submittedName>
        <fullName evidence="2">Uncharacterized protein</fullName>
    </submittedName>
</protein>
<reference evidence="2" key="1">
    <citation type="submission" date="2019-02" db="EMBL/GenBank/DDBJ databases">
        <authorList>
            <person name="Gruber-Vodicka R. H."/>
            <person name="Seah K. B. B."/>
        </authorList>
    </citation>
    <scope>NUCLEOTIDE SEQUENCE</scope>
    <source>
        <strain evidence="2">BECK_BZ163</strain>
        <strain evidence="3">BECK_BZ164</strain>
        <strain evidence="1">BECK_BZ165</strain>
    </source>
</reference>
<proteinExistence type="predicted"/>
<dbReference type="EMBL" id="CAADEZ010000259">
    <property type="protein sequence ID" value="VFJ60261.1"/>
    <property type="molecule type" value="Genomic_DNA"/>
</dbReference>
<organism evidence="2">
    <name type="scientific">Candidatus Kentrum sp. FM</name>
    <dbReference type="NCBI Taxonomy" id="2126340"/>
    <lineage>
        <taxon>Bacteria</taxon>
        <taxon>Pseudomonadati</taxon>
        <taxon>Pseudomonadota</taxon>
        <taxon>Gammaproteobacteria</taxon>
        <taxon>Candidatus Kentrum</taxon>
    </lineage>
</organism>
<accession>A0A450T195</accession>
<sequence>MQISSSCSFVSFVDHLFNSCPSWITSLPVSDHVVIGVQQRRHRVPITALSTSDNDVIDIRQRRYRRPTTTLSGPDNGVIDIRQRRHRHPMTVWPAIDNDGRNTLSQYPRSIRKELRRLTEPAHEREMALGRLEQEFGSWRKGDISPHGPNGRIHKHHHGISRRLWNIYTGNDNLAVVRAVCLGVTERPEIAEGTLAAIPDRIDGVKGTWVEE</sequence>
<evidence type="ECO:0000313" key="2">
    <source>
        <dbReference type="EMBL" id="VFJ60261.1"/>
    </source>
</evidence>
<dbReference type="AlphaFoldDB" id="A0A450T195"/>
<evidence type="ECO:0000313" key="3">
    <source>
        <dbReference type="EMBL" id="VFK12472.1"/>
    </source>
</evidence>